<dbReference type="CDD" id="cd06581">
    <property type="entry name" value="TM_PBP1_LivM_like"/>
    <property type="match status" value="1"/>
</dbReference>
<comment type="caution">
    <text evidence="7">The sequence shown here is derived from an EMBL/GenBank/DDBJ whole genome shotgun (WGS) entry which is preliminary data.</text>
</comment>
<dbReference type="Pfam" id="PF02653">
    <property type="entry name" value="BPD_transp_2"/>
    <property type="match status" value="1"/>
</dbReference>
<evidence type="ECO:0000256" key="6">
    <source>
        <dbReference type="SAM" id="Phobius"/>
    </source>
</evidence>
<keyword evidence="5 6" id="KW-0472">Membrane</keyword>
<organism evidence="7 8">
    <name type="scientific">Paracandidimonas soli</name>
    <dbReference type="NCBI Taxonomy" id="1917182"/>
    <lineage>
        <taxon>Bacteria</taxon>
        <taxon>Pseudomonadati</taxon>
        <taxon>Pseudomonadota</taxon>
        <taxon>Betaproteobacteria</taxon>
        <taxon>Burkholderiales</taxon>
        <taxon>Alcaligenaceae</taxon>
        <taxon>Paracandidimonas</taxon>
    </lineage>
</organism>
<dbReference type="PANTHER" id="PTHR30482">
    <property type="entry name" value="HIGH-AFFINITY BRANCHED-CHAIN AMINO ACID TRANSPORT SYSTEM PERMEASE"/>
    <property type="match status" value="1"/>
</dbReference>
<sequence length="293" mass="31140">MESYLIAIGTVALIYALLAIGLNLQYGFIGMVNFGHVAFFAIGAYTSALLSIEGVPIFIGMLAGAVLAALSALPLSMLSARLSDDYLAIVTLGFSETIRIVIQEENWLTGGIQGLPGIPSLFSSMSFGPTGLMTLIAISACVACVYYAIRHLTRSPYGRLIQAIRDNEAAVQSLGKNTSWLKIQVFMLGAALAGIAGGFYAHFMSYLSAEQFVPLVTFYVWVAVIIGGVGRMSGAMIGSLLLIAFLEGSRFARDILPGVAEVEMASVRLGLIGLALILCTIYFPDGIMGKKRT</sequence>
<evidence type="ECO:0000313" key="7">
    <source>
        <dbReference type="EMBL" id="TCV02911.1"/>
    </source>
</evidence>
<keyword evidence="8" id="KW-1185">Reference proteome</keyword>
<dbReference type="GO" id="GO:0005886">
    <property type="term" value="C:plasma membrane"/>
    <property type="evidence" value="ECO:0007669"/>
    <property type="project" value="UniProtKB-SubCell"/>
</dbReference>
<evidence type="ECO:0000256" key="2">
    <source>
        <dbReference type="ARBA" id="ARBA00022475"/>
    </source>
</evidence>
<accession>A0A4R3VF97</accession>
<protein>
    <submittedName>
        <fullName evidence="7">Amino acid/amide ABC transporter membrane protein 2 (HAAT family)</fullName>
    </submittedName>
</protein>
<dbReference type="InterPro" id="IPR043428">
    <property type="entry name" value="LivM-like"/>
</dbReference>
<feature type="transmembrane region" description="Helical" evidence="6">
    <location>
        <begin position="267"/>
        <end position="284"/>
    </location>
</feature>
<comment type="subcellular location">
    <subcellularLocation>
        <location evidence="1">Cell membrane</location>
        <topology evidence="1">Multi-pass membrane protein</topology>
    </subcellularLocation>
</comment>
<evidence type="ECO:0000256" key="5">
    <source>
        <dbReference type="ARBA" id="ARBA00023136"/>
    </source>
</evidence>
<keyword evidence="4 6" id="KW-1133">Transmembrane helix</keyword>
<evidence type="ECO:0000256" key="3">
    <source>
        <dbReference type="ARBA" id="ARBA00022692"/>
    </source>
</evidence>
<feature type="transmembrane region" description="Helical" evidence="6">
    <location>
        <begin position="185"/>
        <end position="206"/>
    </location>
</feature>
<reference evidence="7 8" key="1">
    <citation type="submission" date="2019-03" db="EMBL/GenBank/DDBJ databases">
        <title>Genomic Encyclopedia of Type Strains, Phase IV (KMG-IV): sequencing the most valuable type-strain genomes for metagenomic binning, comparative biology and taxonomic classification.</title>
        <authorList>
            <person name="Goeker M."/>
        </authorList>
    </citation>
    <scope>NUCLEOTIDE SEQUENCE [LARGE SCALE GENOMIC DNA]</scope>
    <source>
        <strain evidence="7 8">DSM 100048</strain>
    </source>
</reference>
<evidence type="ECO:0000256" key="4">
    <source>
        <dbReference type="ARBA" id="ARBA00022989"/>
    </source>
</evidence>
<feature type="transmembrane region" description="Helical" evidence="6">
    <location>
        <begin position="6"/>
        <end position="24"/>
    </location>
</feature>
<gene>
    <name evidence="7" type="ORF">EV686_101369</name>
</gene>
<feature type="transmembrane region" description="Helical" evidence="6">
    <location>
        <begin position="58"/>
        <end position="78"/>
    </location>
</feature>
<dbReference type="EMBL" id="SMBX01000001">
    <property type="protein sequence ID" value="TCV02911.1"/>
    <property type="molecule type" value="Genomic_DNA"/>
</dbReference>
<dbReference type="OrthoDB" id="9814461at2"/>
<feature type="transmembrane region" description="Helical" evidence="6">
    <location>
        <begin position="218"/>
        <end position="246"/>
    </location>
</feature>
<keyword evidence="3 6" id="KW-0812">Transmembrane</keyword>
<dbReference type="AlphaFoldDB" id="A0A4R3VF97"/>
<evidence type="ECO:0000256" key="1">
    <source>
        <dbReference type="ARBA" id="ARBA00004651"/>
    </source>
</evidence>
<proteinExistence type="predicted"/>
<evidence type="ECO:0000313" key="8">
    <source>
        <dbReference type="Proteomes" id="UP000294692"/>
    </source>
</evidence>
<dbReference type="PANTHER" id="PTHR30482:SF10">
    <property type="entry name" value="HIGH-AFFINITY BRANCHED-CHAIN AMINO ACID TRANSPORT PROTEIN BRAE"/>
    <property type="match status" value="1"/>
</dbReference>
<dbReference type="Proteomes" id="UP000294692">
    <property type="component" value="Unassembled WGS sequence"/>
</dbReference>
<feature type="transmembrane region" description="Helical" evidence="6">
    <location>
        <begin position="31"/>
        <end position="52"/>
    </location>
</feature>
<keyword evidence="2" id="KW-1003">Cell membrane</keyword>
<name>A0A4R3VF97_9BURK</name>
<dbReference type="GO" id="GO:0015658">
    <property type="term" value="F:branched-chain amino acid transmembrane transporter activity"/>
    <property type="evidence" value="ECO:0007669"/>
    <property type="project" value="InterPro"/>
</dbReference>
<feature type="transmembrane region" description="Helical" evidence="6">
    <location>
        <begin position="122"/>
        <end position="149"/>
    </location>
</feature>
<dbReference type="RefSeq" id="WP_132472876.1">
    <property type="nucleotide sequence ID" value="NZ_JBHRVM010000001.1"/>
</dbReference>
<dbReference type="InterPro" id="IPR001851">
    <property type="entry name" value="ABC_transp_permease"/>
</dbReference>